<evidence type="ECO:0000256" key="1">
    <source>
        <dbReference type="SAM" id="MobiDB-lite"/>
    </source>
</evidence>
<organism evidence="2 3">
    <name type="scientific">Waterburya agarophytonicola KI4</name>
    <dbReference type="NCBI Taxonomy" id="2874699"/>
    <lineage>
        <taxon>Bacteria</taxon>
        <taxon>Bacillati</taxon>
        <taxon>Cyanobacteriota</taxon>
        <taxon>Cyanophyceae</taxon>
        <taxon>Pleurocapsales</taxon>
        <taxon>Hyellaceae</taxon>
        <taxon>Waterburya</taxon>
        <taxon>Waterburya agarophytonicola</taxon>
    </lineage>
</organism>
<evidence type="ECO:0000313" key="2">
    <source>
        <dbReference type="EMBL" id="MCC0178044.1"/>
    </source>
</evidence>
<dbReference type="Proteomes" id="UP000729733">
    <property type="component" value="Unassembled WGS sequence"/>
</dbReference>
<comment type="caution">
    <text evidence="2">The sequence shown here is derived from an EMBL/GenBank/DDBJ whole genome shotgun (WGS) entry which is preliminary data.</text>
</comment>
<proteinExistence type="predicted"/>
<sequence>MKTIHFARARKMPFGETDRCATNSSRKSAKQKAREKKQPKLLAIATSALYLVLHTPPAIAGENQPGNIKPTKKSYKTMVAQFNSILSYDGSLKGYDRVPVPEIDFLIANPNGERTPKCGEYEMRILYSGYCPHSDEIFLTPKKINDQGYNDHYATQAITGTNILSAYIVAREVADHAVSTLGFEFENSVHKSLMLDCYSGEILGSVYSSPAETVANDMSRFMNLGLEKHSGGDPNLTAIKRAAFQFGFNPSNSCLSYTPPGSTGSASD</sequence>
<feature type="compositionally biased region" description="Basic residues" evidence="1">
    <location>
        <begin position="27"/>
        <end position="37"/>
    </location>
</feature>
<protein>
    <submittedName>
        <fullName evidence="2">Uncharacterized protein</fullName>
    </submittedName>
</protein>
<feature type="region of interest" description="Disordered" evidence="1">
    <location>
        <begin position="15"/>
        <end position="37"/>
    </location>
</feature>
<dbReference type="AlphaFoldDB" id="A0A964BRU9"/>
<dbReference type="EMBL" id="JADWDC010000034">
    <property type="protein sequence ID" value="MCC0178044.1"/>
    <property type="molecule type" value="Genomic_DNA"/>
</dbReference>
<keyword evidence="3" id="KW-1185">Reference proteome</keyword>
<name>A0A964BRU9_9CYAN</name>
<dbReference type="RefSeq" id="WP_229641110.1">
    <property type="nucleotide sequence ID" value="NZ_JADWDC010000034.1"/>
</dbReference>
<accession>A0A964BRU9</accession>
<gene>
    <name evidence="2" type="ORF">I4641_13750</name>
</gene>
<reference evidence="2" key="1">
    <citation type="journal article" date="2021" name="Antonie Van Leeuwenhoek">
        <title>Draft genome and description of Waterburya agarophytonicola gen. nov. sp. nov. (Pleurocapsales, Cyanobacteria): a seaweed symbiont.</title>
        <authorList>
            <person name="Bonthond G."/>
            <person name="Shalygin S."/>
            <person name="Bayer T."/>
            <person name="Weinberger F."/>
        </authorList>
    </citation>
    <scope>NUCLEOTIDE SEQUENCE</scope>
    <source>
        <strain evidence="2">KI4</strain>
    </source>
</reference>
<evidence type="ECO:0000313" key="3">
    <source>
        <dbReference type="Proteomes" id="UP000729733"/>
    </source>
</evidence>